<proteinExistence type="predicted"/>
<name>A0A5B7HMT1_PORTR</name>
<gene>
    <name evidence="2" type="ORF">E2C01_065701</name>
</gene>
<evidence type="ECO:0000256" key="1">
    <source>
        <dbReference type="SAM" id="MobiDB-lite"/>
    </source>
</evidence>
<reference evidence="2 3" key="1">
    <citation type="submission" date="2019-05" db="EMBL/GenBank/DDBJ databases">
        <title>Another draft genome of Portunus trituberculatus and its Hox gene families provides insights of decapod evolution.</title>
        <authorList>
            <person name="Jeong J.-H."/>
            <person name="Song I."/>
            <person name="Kim S."/>
            <person name="Choi T."/>
            <person name="Kim D."/>
            <person name="Ryu S."/>
            <person name="Kim W."/>
        </authorList>
    </citation>
    <scope>NUCLEOTIDE SEQUENCE [LARGE SCALE GENOMIC DNA]</scope>
    <source>
        <tissue evidence="2">Muscle</tissue>
    </source>
</reference>
<feature type="region of interest" description="Disordered" evidence="1">
    <location>
        <begin position="83"/>
        <end position="125"/>
    </location>
</feature>
<dbReference type="Proteomes" id="UP000324222">
    <property type="component" value="Unassembled WGS sequence"/>
</dbReference>
<feature type="compositionally biased region" description="Basic residues" evidence="1">
    <location>
        <begin position="99"/>
        <end position="108"/>
    </location>
</feature>
<keyword evidence="3" id="KW-1185">Reference proteome</keyword>
<organism evidence="2 3">
    <name type="scientific">Portunus trituberculatus</name>
    <name type="common">Swimming crab</name>
    <name type="synonym">Neptunus trituberculatus</name>
    <dbReference type="NCBI Taxonomy" id="210409"/>
    <lineage>
        <taxon>Eukaryota</taxon>
        <taxon>Metazoa</taxon>
        <taxon>Ecdysozoa</taxon>
        <taxon>Arthropoda</taxon>
        <taxon>Crustacea</taxon>
        <taxon>Multicrustacea</taxon>
        <taxon>Malacostraca</taxon>
        <taxon>Eumalacostraca</taxon>
        <taxon>Eucarida</taxon>
        <taxon>Decapoda</taxon>
        <taxon>Pleocyemata</taxon>
        <taxon>Brachyura</taxon>
        <taxon>Eubrachyura</taxon>
        <taxon>Portunoidea</taxon>
        <taxon>Portunidae</taxon>
        <taxon>Portuninae</taxon>
        <taxon>Portunus</taxon>
    </lineage>
</organism>
<protein>
    <submittedName>
        <fullName evidence="2">Uncharacterized protein</fullName>
    </submittedName>
</protein>
<evidence type="ECO:0000313" key="3">
    <source>
        <dbReference type="Proteomes" id="UP000324222"/>
    </source>
</evidence>
<comment type="caution">
    <text evidence="2">The sequence shown here is derived from an EMBL/GenBank/DDBJ whole genome shotgun (WGS) entry which is preliminary data.</text>
</comment>
<evidence type="ECO:0000313" key="2">
    <source>
        <dbReference type="EMBL" id="MPC71423.1"/>
    </source>
</evidence>
<accession>A0A5B7HMT1</accession>
<dbReference type="EMBL" id="VSRR010032850">
    <property type="protein sequence ID" value="MPC71423.1"/>
    <property type="molecule type" value="Genomic_DNA"/>
</dbReference>
<dbReference type="AlphaFoldDB" id="A0A5B7HMT1"/>
<feature type="compositionally biased region" description="Low complexity" evidence="1">
    <location>
        <begin position="83"/>
        <end position="98"/>
    </location>
</feature>
<sequence>MQHKQTRHVYVYVTVTRQCPTAIQKDTGQEPVIGIHPANLSRLHRGSTTQESGLGGKRITFRLGSGTALQGHRGPLAIGQAAAQASPPSLPPFLSQPRSSHRMHHKVNNSHGENKENAAPRVSPLRHSGLPLMALSPCFH</sequence>